<dbReference type="EMBL" id="JAOSLC020000003">
    <property type="protein sequence ID" value="MDD7915219.1"/>
    <property type="molecule type" value="Genomic_DNA"/>
</dbReference>
<evidence type="ECO:0000313" key="2">
    <source>
        <dbReference type="EMBL" id="MDD7915219.1"/>
    </source>
</evidence>
<dbReference type="Gene3D" id="3.40.630.30">
    <property type="match status" value="1"/>
</dbReference>
<dbReference type="Pfam" id="PF00583">
    <property type="entry name" value="Acetyltransf_1"/>
    <property type="match status" value="1"/>
</dbReference>
<dbReference type="InterPro" id="IPR016181">
    <property type="entry name" value="Acyl_CoA_acyltransferase"/>
</dbReference>
<gene>
    <name evidence="2" type="ORF">N5A56_012695</name>
</gene>
<protein>
    <submittedName>
        <fullName evidence="2">GNAT family N-acetyltransferase</fullName>
        <ecNumber evidence="2">2.3.1.-</ecNumber>
    </submittedName>
</protein>
<reference evidence="2" key="1">
    <citation type="submission" date="2023-02" db="EMBL/GenBank/DDBJ databases">
        <title>Polaribacter ponticola sp. nov., isolated from seawater.</title>
        <authorList>
            <person name="Baek J.H."/>
            <person name="Kim J.M."/>
            <person name="Choi D.G."/>
            <person name="Jeon C.O."/>
        </authorList>
    </citation>
    <scope>NUCLEOTIDE SEQUENCE</scope>
    <source>
        <strain evidence="2">MSW5</strain>
    </source>
</reference>
<name>A0ABT5SAS2_9FLAO</name>
<proteinExistence type="predicted"/>
<keyword evidence="2" id="KW-0012">Acyltransferase</keyword>
<feature type="domain" description="N-acetyltransferase" evidence="1">
    <location>
        <begin position="2"/>
        <end position="171"/>
    </location>
</feature>
<dbReference type="GO" id="GO:0016746">
    <property type="term" value="F:acyltransferase activity"/>
    <property type="evidence" value="ECO:0007669"/>
    <property type="project" value="UniProtKB-KW"/>
</dbReference>
<dbReference type="EC" id="2.3.1.-" evidence="2"/>
<dbReference type="PROSITE" id="PS51186">
    <property type="entry name" value="GNAT"/>
    <property type="match status" value="1"/>
</dbReference>
<comment type="caution">
    <text evidence="2">The sequence shown here is derived from an EMBL/GenBank/DDBJ whole genome shotgun (WGS) entry which is preliminary data.</text>
</comment>
<dbReference type="SUPFAM" id="SSF55729">
    <property type="entry name" value="Acyl-CoA N-acyltransferases (Nat)"/>
    <property type="match status" value="1"/>
</dbReference>
<dbReference type="InterPro" id="IPR000182">
    <property type="entry name" value="GNAT_dom"/>
</dbReference>
<sequence length="177" mass="20519">MITYLQATSNKELEQIIALQKNNLPENLSDKEKTEQGFLTVKHSLVMLKDMNNECPHTIAIHNNKVVGYALSMTKNFASEIEVLKPMFIEISKSVSEKKYIVMGQICIDKKFRKKGIFKGLYQFMKTNVCKDHFNMIITEIDVNNIRSLEAHKAVGFKKLQDYCVKEKNWRIITLKT</sequence>
<accession>A0ABT5SAS2</accession>
<evidence type="ECO:0000259" key="1">
    <source>
        <dbReference type="PROSITE" id="PS51186"/>
    </source>
</evidence>
<evidence type="ECO:0000313" key="3">
    <source>
        <dbReference type="Proteomes" id="UP001151478"/>
    </source>
</evidence>
<keyword evidence="3" id="KW-1185">Reference proteome</keyword>
<keyword evidence="2" id="KW-0808">Transferase</keyword>
<dbReference type="RefSeq" id="WP_265725775.1">
    <property type="nucleotide sequence ID" value="NZ_JAOSLC020000003.1"/>
</dbReference>
<dbReference type="Proteomes" id="UP001151478">
    <property type="component" value="Unassembled WGS sequence"/>
</dbReference>
<organism evidence="2 3">
    <name type="scientific">Polaribacter ponticola</name>
    <dbReference type="NCBI Taxonomy" id="2978475"/>
    <lineage>
        <taxon>Bacteria</taxon>
        <taxon>Pseudomonadati</taxon>
        <taxon>Bacteroidota</taxon>
        <taxon>Flavobacteriia</taxon>
        <taxon>Flavobacteriales</taxon>
        <taxon>Flavobacteriaceae</taxon>
    </lineage>
</organism>